<organism evidence="1 2">
    <name type="scientific">Acaulospora colombiana</name>
    <dbReference type="NCBI Taxonomy" id="27376"/>
    <lineage>
        <taxon>Eukaryota</taxon>
        <taxon>Fungi</taxon>
        <taxon>Fungi incertae sedis</taxon>
        <taxon>Mucoromycota</taxon>
        <taxon>Glomeromycotina</taxon>
        <taxon>Glomeromycetes</taxon>
        <taxon>Diversisporales</taxon>
        <taxon>Acaulosporaceae</taxon>
        <taxon>Acaulospora</taxon>
    </lineage>
</organism>
<sequence>MKPSLGEKDFQNGLFELNELPTLYVSEDLLWINSSDRLPDYAYVTGSS</sequence>
<accession>A0ACA9LA88</accession>
<reference evidence="1" key="1">
    <citation type="submission" date="2021-06" db="EMBL/GenBank/DDBJ databases">
        <authorList>
            <person name="Kallberg Y."/>
            <person name="Tangrot J."/>
            <person name="Rosling A."/>
        </authorList>
    </citation>
    <scope>NUCLEOTIDE SEQUENCE</scope>
    <source>
        <strain evidence="1">CL356</strain>
    </source>
</reference>
<protein>
    <submittedName>
        <fullName evidence="1">14067_t:CDS:1</fullName>
    </submittedName>
</protein>
<keyword evidence="2" id="KW-1185">Reference proteome</keyword>
<name>A0ACA9LA88_9GLOM</name>
<evidence type="ECO:0000313" key="2">
    <source>
        <dbReference type="Proteomes" id="UP000789525"/>
    </source>
</evidence>
<gene>
    <name evidence="1" type="ORF">ACOLOM_LOCUS3582</name>
</gene>
<dbReference type="EMBL" id="CAJVPT010005360">
    <property type="protein sequence ID" value="CAG8519330.1"/>
    <property type="molecule type" value="Genomic_DNA"/>
</dbReference>
<comment type="caution">
    <text evidence="1">The sequence shown here is derived from an EMBL/GenBank/DDBJ whole genome shotgun (WGS) entry which is preliminary data.</text>
</comment>
<evidence type="ECO:0000313" key="1">
    <source>
        <dbReference type="EMBL" id="CAG8519330.1"/>
    </source>
</evidence>
<proteinExistence type="predicted"/>
<dbReference type="Proteomes" id="UP000789525">
    <property type="component" value="Unassembled WGS sequence"/>
</dbReference>